<dbReference type="InterPro" id="IPR029016">
    <property type="entry name" value="GAF-like_dom_sf"/>
</dbReference>
<feature type="domain" description="IclR-ED" evidence="5">
    <location>
        <begin position="65"/>
        <end position="235"/>
    </location>
</feature>
<gene>
    <name evidence="6" type="ORF">RB614_42735</name>
</gene>
<dbReference type="RefSeq" id="WP_308718447.1">
    <property type="nucleotide sequence ID" value="NZ_JAVHUY010000075.1"/>
</dbReference>
<dbReference type="Gene3D" id="3.30.450.40">
    <property type="match status" value="1"/>
</dbReference>
<sequence length="238" mass="25964">MTRSVNRALDVLEALRDATRPLTLSELASRTNMDKATTMRIARDLLERRYVEQDPDTRRYSMGWSVLELAGRLWSNDSMTQIALRHLEDLRDKTLQTVALCARSGDRYVINLELPSLQPIKFTQGVGASRPLGDDAPGLVILAFAAGAAGDDEKPDELDDMAVIREQGYCYSVAAGSPRTATVAAPVLRADGSADAAVLLTWALSGDDPADETSRRRFSAQVRGCAQRISGLRRGSGR</sequence>
<keyword evidence="3" id="KW-0804">Transcription</keyword>
<reference evidence="6 7" key="1">
    <citation type="submission" date="2023-08" db="EMBL/GenBank/DDBJ databases">
        <title>Phytohabitans sansha sp. nov., isolated from marine sediment.</title>
        <authorList>
            <person name="Zhao Y."/>
            <person name="Yi K."/>
        </authorList>
    </citation>
    <scope>NUCLEOTIDE SEQUENCE [LARGE SCALE GENOMIC DNA]</scope>
    <source>
        <strain evidence="6 7">ZYX-F-186</strain>
    </source>
</reference>
<dbReference type="InterPro" id="IPR036388">
    <property type="entry name" value="WH-like_DNA-bd_sf"/>
</dbReference>
<evidence type="ECO:0000259" key="5">
    <source>
        <dbReference type="PROSITE" id="PS51078"/>
    </source>
</evidence>
<dbReference type="PANTHER" id="PTHR30136">
    <property type="entry name" value="HELIX-TURN-HELIX TRANSCRIPTIONAL REGULATOR, ICLR FAMILY"/>
    <property type="match status" value="1"/>
</dbReference>
<accession>A0ABU0ZZ38</accession>
<protein>
    <submittedName>
        <fullName evidence="6">Helix-turn-helix domain-containing protein</fullName>
    </submittedName>
</protein>
<evidence type="ECO:0000313" key="6">
    <source>
        <dbReference type="EMBL" id="MDQ7911227.1"/>
    </source>
</evidence>
<feature type="domain" description="HTH iclR-type" evidence="4">
    <location>
        <begin position="2"/>
        <end position="64"/>
    </location>
</feature>
<dbReference type="InterPro" id="IPR005471">
    <property type="entry name" value="Tscrpt_reg_IclR_N"/>
</dbReference>
<dbReference type="PANTHER" id="PTHR30136:SF24">
    <property type="entry name" value="HTH-TYPE TRANSCRIPTIONAL REPRESSOR ALLR"/>
    <property type="match status" value="1"/>
</dbReference>
<keyword evidence="2" id="KW-0238">DNA-binding</keyword>
<evidence type="ECO:0000313" key="7">
    <source>
        <dbReference type="Proteomes" id="UP001230908"/>
    </source>
</evidence>
<comment type="caution">
    <text evidence="6">The sequence shown here is derived from an EMBL/GenBank/DDBJ whole genome shotgun (WGS) entry which is preliminary data.</text>
</comment>
<dbReference type="SUPFAM" id="SSF46785">
    <property type="entry name" value="Winged helix' DNA-binding domain"/>
    <property type="match status" value="1"/>
</dbReference>
<organism evidence="6 7">
    <name type="scientific">Phytohabitans maris</name>
    <dbReference type="NCBI Taxonomy" id="3071409"/>
    <lineage>
        <taxon>Bacteria</taxon>
        <taxon>Bacillati</taxon>
        <taxon>Actinomycetota</taxon>
        <taxon>Actinomycetes</taxon>
        <taxon>Micromonosporales</taxon>
        <taxon>Micromonosporaceae</taxon>
    </lineage>
</organism>
<dbReference type="Gene3D" id="1.10.10.10">
    <property type="entry name" value="Winged helix-like DNA-binding domain superfamily/Winged helix DNA-binding domain"/>
    <property type="match status" value="1"/>
</dbReference>
<evidence type="ECO:0000256" key="3">
    <source>
        <dbReference type="ARBA" id="ARBA00023163"/>
    </source>
</evidence>
<evidence type="ECO:0000259" key="4">
    <source>
        <dbReference type="PROSITE" id="PS51077"/>
    </source>
</evidence>
<name>A0ABU0ZZ38_9ACTN</name>
<dbReference type="InterPro" id="IPR050707">
    <property type="entry name" value="HTH_MetabolicPath_Reg"/>
</dbReference>
<dbReference type="SMART" id="SM00346">
    <property type="entry name" value="HTH_ICLR"/>
    <property type="match status" value="1"/>
</dbReference>
<keyword evidence="7" id="KW-1185">Reference proteome</keyword>
<proteinExistence type="predicted"/>
<dbReference type="SUPFAM" id="SSF55781">
    <property type="entry name" value="GAF domain-like"/>
    <property type="match status" value="1"/>
</dbReference>
<keyword evidence="1" id="KW-0805">Transcription regulation</keyword>
<dbReference type="InterPro" id="IPR014757">
    <property type="entry name" value="Tscrpt_reg_IclR_C"/>
</dbReference>
<dbReference type="Proteomes" id="UP001230908">
    <property type="component" value="Unassembled WGS sequence"/>
</dbReference>
<evidence type="ECO:0000256" key="1">
    <source>
        <dbReference type="ARBA" id="ARBA00023015"/>
    </source>
</evidence>
<dbReference type="EMBL" id="JAVHUY010000075">
    <property type="protein sequence ID" value="MDQ7911227.1"/>
    <property type="molecule type" value="Genomic_DNA"/>
</dbReference>
<dbReference type="Pfam" id="PF09339">
    <property type="entry name" value="HTH_IclR"/>
    <property type="match status" value="1"/>
</dbReference>
<dbReference type="PROSITE" id="PS51077">
    <property type="entry name" value="HTH_ICLR"/>
    <property type="match status" value="1"/>
</dbReference>
<dbReference type="InterPro" id="IPR036390">
    <property type="entry name" value="WH_DNA-bd_sf"/>
</dbReference>
<dbReference type="PROSITE" id="PS51078">
    <property type="entry name" value="ICLR_ED"/>
    <property type="match status" value="1"/>
</dbReference>
<evidence type="ECO:0000256" key="2">
    <source>
        <dbReference type="ARBA" id="ARBA00023125"/>
    </source>
</evidence>